<dbReference type="AlphaFoldDB" id="A0A1B6NRG8"/>
<accession>A0A1B6NRG8</accession>
<gene>
    <name evidence="1" type="ORF">MGSAQ_002430</name>
</gene>
<comment type="caution">
    <text evidence="1">The sequence shown here is derived from an EMBL/GenBank/DDBJ whole genome shotgun (WGS) entry which is preliminary data.</text>
</comment>
<sequence>MLGHCRAITYNDSAAVIKANLKAEIKADTKAYVRLTARK</sequence>
<organism evidence="1">
    <name type="scientific">marine sediment metagenome</name>
    <dbReference type="NCBI Taxonomy" id="412755"/>
    <lineage>
        <taxon>unclassified sequences</taxon>
        <taxon>metagenomes</taxon>
        <taxon>ecological metagenomes</taxon>
    </lineage>
</organism>
<reference evidence="1" key="1">
    <citation type="submission" date="2013-11" db="EMBL/GenBank/DDBJ databases">
        <title>Microbial diversity, functional groups and degradation webs in Northern and Southern Mediterranean and Red Sea marine crude oil polluted sites.</title>
        <authorList>
            <person name="Daffonchio D."/>
            <person name="Mapelli F."/>
            <person name="Ferrer M."/>
            <person name="Richter M."/>
            <person name="Cherif A."/>
            <person name="Malkawi H.I."/>
            <person name="Yakimov M.M."/>
            <person name="Abdel-Fattah Y.R."/>
            <person name="Blaghen M."/>
            <person name="Golyshin P.N."/>
            <person name="Kalogerakis N."/>
            <person name="Boon N."/>
            <person name="Magagnini M."/>
            <person name="Fava F."/>
        </authorList>
    </citation>
    <scope>NUCLEOTIDE SEQUENCE</scope>
</reference>
<dbReference type="EMBL" id="AYSL01001384">
    <property type="protein sequence ID" value="KTF06075.1"/>
    <property type="molecule type" value="Genomic_DNA"/>
</dbReference>
<evidence type="ECO:0000313" key="1">
    <source>
        <dbReference type="EMBL" id="KTF06075.1"/>
    </source>
</evidence>
<protein>
    <submittedName>
        <fullName evidence="1">Uncharacterized protein</fullName>
    </submittedName>
</protein>
<name>A0A1B6NRG8_9ZZZZ</name>
<proteinExistence type="predicted"/>